<reference evidence="1 2" key="1">
    <citation type="submission" date="2016-10" db="EMBL/GenBank/DDBJ databases">
        <authorList>
            <person name="de Groot N.N."/>
        </authorList>
    </citation>
    <scope>NUCLEOTIDE SEQUENCE [LARGE SCALE GENOMIC DNA]</scope>
    <source>
        <strain evidence="1 2">DSM 19548</strain>
    </source>
</reference>
<dbReference type="AlphaFoldDB" id="A0A1I1R403"/>
<dbReference type="GO" id="GO:0030246">
    <property type="term" value="F:carbohydrate binding"/>
    <property type="evidence" value="ECO:0007669"/>
    <property type="project" value="InterPro"/>
</dbReference>
<protein>
    <recommendedName>
        <fullName evidence="3">Aldose 1-epimerase</fullName>
    </recommendedName>
</protein>
<evidence type="ECO:0008006" key="3">
    <source>
        <dbReference type="Google" id="ProtNLM"/>
    </source>
</evidence>
<dbReference type="InterPro" id="IPR014718">
    <property type="entry name" value="GH-type_carb-bd"/>
</dbReference>
<evidence type="ECO:0000313" key="2">
    <source>
        <dbReference type="Proteomes" id="UP000198728"/>
    </source>
</evidence>
<dbReference type="EMBL" id="FOLG01000027">
    <property type="protein sequence ID" value="SFD28992.1"/>
    <property type="molecule type" value="Genomic_DNA"/>
</dbReference>
<sequence length="366" mass="38594">MTNRPEGQTLLQIETGSVRADVDRNTGVLRRLVLTAGDREIEALHTAPWASEAREAELSELAPVERALAGDFFCAPFGSNDVEPGPIHGPTANTPWRLLSAGDGTLEMELDQQVLGATVQKSVRLGHAAPVLCQQHRIQGGAGRLPVAHHPMVHMAAGGTFSTSAKRLAMSPEVPLEPGRNRLACPARTEDLSAFPAANGSTVDLHRLPIADGCEDFVLLVEAAGNPLGWSAVVRDAEDDVVLVLRDPKTLPVTMLWHSNGGRDYAPWDGRHRGVLGIEDGCAPGAGGHSAALGPNAVSAVGVPDALDLAPGKVHRIAHAIVAFPRPEGWRRVTDVSLSNDQLKVTDVSGGVLTFDSDPAFSAVGF</sequence>
<gene>
    <name evidence="1" type="ORF">SAMN04488094_12715</name>
</gene>
<dbReference type="STRING" id="441112.SAMN04488094_12715"/>
<dbReference type="OrthoDB" id="7335506at2"/>
<dbReference type="Gene3D" id="2.70.98.10">
    <property type="match status" value="1"/>
</dbReference>
<accession>A0A1I1R403</accession>
<name>A0A1I1R403_9RHOB</name>
<dbReference type="Proteomes" id="UP000198728">
    <property type="component" value="Unassembled WGS sequence"/>
</dbReference>
<proteinExistence type="predicted"/>
<evidence type="ECO:0000313" key="1">
    <source>
        <dbReference type="EMBL" id="SFD28992.1"/>
    </source>
</evidence>
<keyword evidence="2" id="KW-1185">Reference proteome</keyword>
<dbReference type="RefSeq" id="WP_093362990.1">
    <property type="nucleotide sequence ID" value="NZ_FOLG01000027.1"/>
</dbReference>
<organism evidence="1 2">
    <name type="scientific">Tropicimonas isoalkanivorans</name>
    <dbReference type="NCBI Taxonomy" id="441112"/>
    <lineage>
        <taxon>Bacteria</taxon>
        <taxon>Pseudomonadati</taxon>
        <taxon>Pseudomonadota</taxon>
        <taxon>Alphaproteobacteria</taxon>
        <taxon>Rhodobacterales</taxon>
        <taxon>Roseobacteraceae</taxon>
        <taxon>Tropicimonas</taxon>
    </lineage>
</organism>